<comment type="caution">
    <text evidence="5">The sequence shown here is derived from an EMBL/GenBank/DDBJ whole genome shotgun (WGS) entry which is preliminary data.</text>
</comment>
<feature type="domain" description="OTU" evidence="4">
    <location>
        <begin position="1"/>
        <end position="136"/>
    </location>
</feature>
<reference evidence="5 6" key="1">
    <citation type="submission" date="2024-06" db="EMBL/GenBank/DDBJ databases">
        <authorList>
            <person name="Kraege A."/>
            <person name="Thomma B."/>
        </authorList>
    </citation>
    <scope>NUCLEOTIDE SEQUENCE [LARGE SCALE GENOMIC DNA]</scope>
</reference>
<dbReference type="Gene3D" id="3.90.70.80">
    <property type="match status" value="1"/>
</dbReference>
<comment type="function">
    <text evidence="3">Hydrolase that can remove conjugated ubiquitin from proteins and may therefore play an important regulatory role at the level of protein turnover by preventing degradation.</text>
</comment>
<comment type="subcellular location">
    <subcellularLocation>
        <location evidence="3">Cytoplasm</location>
    </subcellularLocation>
</comment>
<keyword evidence="6" id="KW-1185">Reference proteome</keyword>
<evidence type="ECO:0000256" key="1">
    <source>
        <dbReference type="ARBA" id="ARBA00000707"/>
    </source>
</evidence>
<evidence type="ECO:0000313" key="6">
    <source>
        <dbReference type="Proteomes" id="UP001497392"/>
    </source>
</evidence>
<evidence type="ECO:0000259" key="4">
    <source>
        <dbReference type="PROSITE" id="PS50802"/>
    </source>
</evidence>
<dbReference type="EC" id="3.4.19.12" evidence="3"/>
<dbReference type="Proteomes" id="UP001497392">
    <property type="component" value="Unassembled WGS sequence"/>
</dbReference>
<dbReference type="SUPFAM" id="SSF54001">
    <property type="entry name" value="Cysteine proteinases"/>
    <property type="match status" value="1"/>
</dbReference>
<dbReference type="PROSITE" id="PS50802">
    <property type="entry name" value="OTU"/>
    <property type="match status" value="1"/>
</dbReference>
<comment type="catalytic activity">
    <reaction evidence="1 3">
        <text>Thiol-dependent hydrolysis of ester, thioester, amide, peptide and isopeptide bonds formed by the C-terminal Gly of ubiquitin (a 76-residue protein attached to proteins as an intracellular targeting signal).</text>
        <dbReference type="EC" id="3.4.19.12"/>
    </reaction>
</comment>
<accession>A0ABP1FKE3</accession>
<keyword evidence="3" id="KW-0833">Ubl conjugation pathway</keyword>
<dbReference type="InterPro" id="IPR038765">
    <property type="entry name" value="Papain-like_cys_pep_sf"/>
</dbReference>
<sequence length="140" mass="15580">MMQDGLGRALAQGVHQLETGKLLPERQLLRAGFQLRREVCKEMTHRREELEPFITGIFDAYVEAMALEGCWGGEPELAVAIHCLQRPVVVYKQVRKTLLGGQTLEKVAVYGAEEYPGKSPVCVLFSGAHYDTLLQVPAAR</sequence>
<keyword evidence="3" id="KW-0963">Cytoplasm</keyword>
<evidence type="ECO:0000256" key="2">
    <source>
        <dbReference type="ARBA" id="ARBA00022801"/>
    </source>
</evidence>
<protein>
    <recommendedName>
        <fullName evidence="3">Ubiquitin thioesterase OTU</fullName>
        <ecNumber evidence="3">3.4.19.12</ecNumber>
    </recommendedName>
</protein>
<evidence type="ECO:0000256" key="3">
    <source>
        <dbReference type="RuleBase" id="RU367104"/>
    </source>
</evidence>
<proteinExistence type="predicted"/>
<gene>
    <name evidence="5" type="primary">g2432</name>
    <name evidence="5" type="ORF">VP750_LOCUS2079</name>
</gene>
<keyword evidence="2 3" id="KW-0378">Hydrolase</keyword>
<name>A0ABP1FKE3_9CHLO</name>
<dbReference type="EMBL" id="CAXHTA020000003">
    <property type="protein sequence ID" value="CAL5220420.1"/>
    <property type="molecule type" value="Genomic_DNA"/>
</dbReference>
<dbReference type="Pfam" id="PF02338">
    <property type="entry name" value="OTU"/>
    <property type="match status" value="1"/>
</dbReference>
<dbReference type="PANTHER" id="PTHR13312:SF6">
    <property type="entry name" value="UBIQUITIN THIOESTERASE OTU"/>
    <property type="match status" value="1"/>
</dbReference>
<keyword evidence="3" id="KW-0788">Thiol protease</keyword>
<dbReference type="PANTHER" id="PTHR13312">
    <property type="entry name" value="HIV-INDUCED PROTEIN-7-LIKE PROTEASE"/>
    <property type="match status" value="1"/>
</dbReference>
<keyword evidence="3" id="KW-0645">Protease</keyword>
<dbReference type="InterPro" id="IPR003323">
    <property type="entry name" value="OTU_dom"/>
</dbReference>
<organism evidence="5 6">
    <name type="scientific">Coccomyxa viridis</name>
    <dbReference type="NCBI Taxonomy" id="1274662"/>
    <lineage>
        <taxon>Eukaryota</taxon>
        <taxon>Viridiplantae</taxon>
        <taxon>Chlorophyta</taxon>
        <taxon>core chlorophytes</taxon>
        <taxon>Trebouxiophyceae</taxon>
        <taxon>Trebouxiophyceae incertae sedis</taxon>
        <taxon>Coccomyxaceae</taxon>
        <taxon>Coccomyxa</taxon>
    </lineage>
</organism>
<evidence type="ECO:0000313" key="5">
    <source>
        <dbReference type="EMBL" id="CAL5220420.1"/>
    </source>
</evidence>